<protein>
    <submittedName>
        <fullName evidence="1">Uncharacterized protein</fullName>
    </submittedName>
</protein>
<evidence type="ECO:0000313" key="2">
    <source>
        <dbReference type="Proteomes" id="UP001386955"/>
    </source>
</evidence>
<proteinExistence type="predicted"/>
<comment type="caution">
    <text evidence="1">The sequence shown here is derived from an EMBL/GenBank/DDBJ whole genome shotgun (WGS) entry which is preliminary data.</text>
</comment>
<organism evidence="1 2">
    <name type="scientific">Psophocarpus tetragonolobus</name>
    <name type="common">Winged bean</name>
    <name type="synonym">Dolichos tetragonolobus</name>
    <dbReference type="NCBI Taxonomy" id="3891"/>
    <lineage>
        <taxon>Eukaryota</taxon>
        <taxon>Viridiplantae</taxon>
        <taxon>Streptophyta</taxon>
        <taxon>Embryophyta</taxon>
        <taxon>Tracheophyta</taxon>
        <taxon>Spermatophyta</taxon>
        <taxon>Magnoliopsida</taxon>
        <taxon>eudicotyledons</taxon>
        <taxon>Gunneridae</taxon>
        <taxon>Pentapetalae</taxon>
        <taxon>rosids</taxon>
        <taxon>fabids</taxon>
        <taxon>Fabales</taxon>
        <taxon>Fabaceae</taxon>
        <taxon>Papilionoideae</taxon>
        <taxon>50 kb inversion clade</taxon>
        <taxon>NPAAA clade</taxon>
        <taxon>indigoferoid/millettioid clade</taxon>
        <taxon>Phaseoleae</taxon>
        <taxon>Psophocarpus</taxon>
    </lineage>
</organism>
<dbReference type="EMBL" id="JAYMYS010000004">
    <property type="protein sequence ID" value="KAK7395647.1"/>
    <property type="molecule type" value="Genomic_DNA"/>
</dbReference>
<accession>A0AAN9SGF0</accession>
<sequence length="92" mass="10192">MSDHAEGRPCLVRRYDFRGRSNSEVSSGIQLYTGDPVFRSFVFLSSLRQTAAQTVVGCADGGGWRRGFHSFVLEHSPSASQLSRSKGDTFFE</sequence>
<reference evidence="1 2" key="1">
    <citation type="submission" date="2024-01" db="EMBL/GenBank/DDBJ databases">
        <title>The genomes of 5 underutilized Papilionoideae crops provide insights into root nodulation and disease resistanc.</title>
        <authorList>
            <person name="Jiang F."/>
        </authorList>
    </citation>
    <scope>NUCLEOTIDE SEQUENCE [LARGE SCALE GENOMIC DNA]</scope>
    <source>
        <strain evidence="1">DUOXIRENSHENG_FW03</strain>
        <tissue evidence="1">Leaves</tissue>
    </source>
</reference>
<dbReference type="AlphaFoldDB" id="A0AAN9SGF0"/>
<dbReference type="Proteomes" id="UP001386955">
    <property type="component" value="Unassembled WGS sequence"/>
</dbReference>
<evidence type="ECO:0000313" key="1">
    <source>
        <dbReference type="EMBL" id="KAK7395647.1"/>
    </source>
</evidence>
<gene>
    <name evidence="1" type="ORF">VNO78_16212</name>
</gene>
<keyword evidence="2" id="KW-1185">Reference proteome</keyword>
<name>A0AAN9SGF0_PSOTE</name>